<comment type="caution">
    <text evidence="13">The sequence shown here is derived from an EMBL/GenBank/DDBJ whole genome shotgun (WGS) entry which is preliminary data.</text>
</comment>
<dbReference type="Gene3D" id="6.10.140.1330">
    <property type="match status" value="1"/>
</dbReference>
<keyword evidence="8 9" id="KW-0739">Sodium transport</keyword>
<dbReference type="PANTHER" id="PTHR10110:SF126">
    <property type="entry name" value="NA(+)_H(+) EXCHANGER PROTEIN 7"/>
    <property type="match status" value="1"/>
</dbReference>
<feature type="transmembrane region" description="Helical" evidence="11">
    <location>
        <begin position="401"/>
        <end position="424"/>
    </location>
</feature>
<feature type="domain" description="Cation/H+ exchanger transmembrane" evidence="12">
    <location>
        <begin position="65"/>
        <end position="465"/>
    </location>
</feature>
<dbReference type="PRINTS" id="PR01084">
    <property type="entry name" value="NAHEXCHNGR"/>
</dbReference>
<dbReference type="GO" id="GO:0051453">
    <property type="term" value="P:regulation of intracellular pH"/>
    <property type="evidence" value="ECO:0007669"/>
    <property type="project" value="TreeGrafter"/>
</dbReference>
<dbReference type="GO" id="GO:0015385">
    <property type="term" value="F:sodium:proton antiporter activity"/>
    <property type="evidence" value="ECO:0007669"/>
    <property type="project" value="InterPro"/>
</dbReference>
<feature type="transmembrane region" description="Helical" evidence="11">
    <location>
        <begin position="47"/>
        <end position="66"/>
    </location>
</feature>
<feature type="transmembrane region" description="Helical" evidence="11">
    <location>
        <begin position="114"/>
        <end position="132"/>
    </location>
</feature>
<feature type="transmembrane region" description="Helical" evidence="11">
    <location>
        <begin position="439"/>
        <end position="457"/>
    </location>
</feature>
<evidence type="ECO:0000256" key="6">
    <source>
        <dbReference type="ARBA" id="ARBA00023065"/>
    </source>
</evidence>
<evidence type="ECO:0000256" key="2">
    <source>
        <dbReference type="ARBA" id="ARBA00022448"/>
    </source>
</evidence>
<evidence type="ECO:0000256" key="9">
    <source>
        <dbReference type="RuleBase" id="RU003722"/>
    </source>
</evidence>
<comment type="similarity">
    <text evidence="9">Belongs to the monovalent cation:proton antiporter 1 (CPA1) transporter (TC 2.A.36) family.</text>
</comment>
<name>A0A4E0R323_FASHE</name>
<feature type="transmembrane region" description="Helical" evidence="11">
    <location>
        <begin position="367"/>
        <end position="389"/>
    </location>
</feature>
<evidence type="ECO:0000256" key="5">
    <source>
        <dbReference type="ARBA" id="ARBA00023053"/>
    </source>
</evidence>
<dbReference type="InterPro" id="IPR018422">
    <property type="entry name" value="Cation/H_exchanger_CPA1"/>
</dbReference>
<keyword evidence="6 9" id="KW-0406">Ion transport</keyword>
<feature type="region of interest" description="Disordered" evidence="10">
    <location>
        <begin position="576"/>
        <end position="596"/>
    </location>
</feature>
<evidence type="ECO:0000313" key="14">
    <source>
        <dbReference type="Proteomes" id="UP000230066"/>
    </source>
</evidence>
<keyword evidence="3 9" id="KW-0812">Transmembrane</keyword>
<sequence>MYYFVGKSKFPTLLFSLTWTLASETSTTSKGKDNPAAVIVQWHLEEYAVPLAVLTFILCVIALRIGYQRVPIVAAWVPESLVLLVAGILFGHLLSYTTPNYATANRGWNLTPRLFFNYLLPPIVLDSAYTMYNRTIVDYMIPILVFAVLGTIMNFVLISALMFTVYLVGWLGTTHLELDLKTFLLFSSLIVAVDPVAVLAIFQDIGVDLGLYYLVFGESLLNDAVTVVLYNVVSSFAGLLQISVLRILYAFLALFTVSFGGILIGLIIGIVTCVATRPKSSLSAVIVLLCAYFSYILGDCLGWSGIMSLITCGLIQTAYAFHNLSCGSVVVVRKVTKVTAEISESVIFLFIGLEVLAPTLVWHTGFILWALFACLVARSVVVLLLTLVINRLPHTPVHISVTQQILLIYGGLRGAVCLCLAILVKPQYFRLDGGYKRELLITTALFIILFTIGLMGLTMKPLVKWLNIPMEKERQLSLFRQLNEHIMDECLCAMETISGEKGQNLVRDWFIHVDDQYIRKWLQRDPETHDQKILNLYKQISLKLHYAMVEPNLSRKYLQQLPESIKLLYSSMKTPGGSRLSLRQQSPQLNAGDDQDGASIMTVTETLLEGITSFSHPDAQQYKQQQLQPQPQTGRFVRFFDRLRCSRKSRPNVDNMTLDFPESGTITDSHFVTDMSVYFRSSRHASFFGPDRHPIEFANSFVHNLISKSVAARNYERFSHISQQDRTRESSIITLNQPMSEEEYPIQIGKLAIRTLGKHHPITSVSHRKRTKIPCDMAFYTASIGPGPLPPGHRVASWIRCRAAWGRNILQHQIAYIFGNVQHIKRTKRTTESVDVNSSSDLVT</sequence>
<feature type="transmembrane region" description="Helical" evidence="11">
    <location>
        <begin position="183"/>
        <end position="202"/>
    </location>
</feature>
<reference evidence="13" key="1">
    <citation type="submission" date="2019-03" db="EMBL/GenBank/DDBJ databases">
        <title>Improved annotation for the trematode Fasciola hepatica.</title>
        <authorList>
            <person name="Choi Y.-J."/>
            <person name="Martin J."/>
            <person name="Mitreva M."/>
        </authorList>
    </citation>
    <scope>NUCLEOTIDE SEQUENCE [LARGE SCALE GENOMIC DNA]</scope>
</reference>
<evidence type="ECO:0000256" key="8">
    <source>
        <dbReference type="ARBA" id="ARBA00023201"/>
    </source>
</evidence>
<dbReference type="Pfam" id="PF00999">
    <property type="entry name" value="Na_H_Exchanger"/>
    <property type="match status" value="1"/>
</dbReference>
<evidence type="ECO:0000256" key="3">
    <source>
        <dbReference type="ARBA" id="ARBA00022692"/>
    </source>
</evidence>
<gene>
    <name evidence="13" type="ORF">D915_007250</name>
</gene>
<evidence type="ECO:0000256" key="4">
    <source>
        <dbReference type="ARBA" id="ARBA00022989"/>
    </source>
</evidence>
<dbReference type="GO" id="GO:0005886">
    <property type="term" value="C:plasma membrane"/>
    <property type="evidence" value="ECO:0007669"/>
    <property type="project" value="TreeGrafter"/>
</dbReference>
<proteinExistence type="inferred from homology"/>
<dbReference type="InterPro" id="IPR006153">
    <property type="entry name" value="Cation/H_exchanger_TM"/>
</dbReference>
<dbReference type="GO" id="GO:0015386">
    <property type="term" value="F:potassium:proton antiporter activity"/>
    <property type="evidence" value="ECO:0007669"/>
    <property type="project" value="TreeGrafter"/>
</dbReference>
<keyword evidence="7 11" id="KW-0472">Membrane</keyword>
<dbReference type="NCBIfam" id="TIGR00840">
    <property type="entry name" value="b_cpa1"/>
    <property type="match status" value="1"/>
</dbReference>
<keyword evidence="14" id="KW-1185">Reference proteome</keyword>
<dbReference type="Proteomes" id="UP000230066">
    <property type="component" value="Unassembled WGS sequence"/>
</dbReference>
<accession>A0A4E0R323</accession>
<feature type="transmembrane region" description="Helical" evidence="11">
    <location>
        <begin position="73"/>
        <end position="94"/>
    </location>
</feature>
<feature type="transmembrane region" description="Helical" evidence="11">
    <location>
        <begin position="144"/>
        <end position="171"/>
    </location>
</feature>
<organism evidence="13 14">
    <name type="scientific">Fasciola hepatica</name>
    <name type="common">Liver fluke</name>
    <dbReference type="NCBI Taxonomy" id="6192"/>
    <lineage>
        <taxon>Eukaryota</taxon>
        <taxon>Metazoa</taxon>
        <taxon>Spiralia</taxon>
        <taxon>Lophotrochozoa</taxon>
        <taxon>Platyhelminthes</taxon>
        <taxon>Trematoda</taxon>
        <taxon>Digenea</taxon>
        <taxon>Plagiorchiida</taxon>
        <taxon>Echinostomata</taxon>
        <taxon>Echinostomatoidea</taxon>
        <taxon>Fasciolidae</taxon>
        <taxon>Fasciola</taxon>
    </lineage>
</organism>
<keyword evidence="5" id="KW-0915">Sodium</keyword>
<comment type="subcellular location">
    <subcellularLocation>
        <location evidence="1">Membrane</location>
        <topology evidence="1">Multi-pass membrane protein</topology>
    </subcellularLocation>
</comment>
<protein>
    <recommendedName>
        <fullName evidence="9">Sodium/hydrogen exchanger</fullName>
    </recommendedName>
</protein>
<evidence type="ECO:0000256" key="7">
    <source>
        <dbReference type="ARBA" id="ARBA00023136"/>
    </source>
</evidence>
<feature type="transmembrane region" description="Helical" evidence="11">
    <location>
        <begin position="209"/>
        <end position="232"/>
    </location>
</feature>
<keyword evidence="9" id="KW-0050">Antiport</keyword>
<feature type="transmembrane region" description="Helical" evidence="11">
    <location>
        <begin position="342"/>
        <end position="361"/>
    </location>
</feature>
<feature type="transmembrane region" description="Helical" evidence="11">
    <location>
        <begin position="281"/>
        <end position="297"/>
    </location>
</feature>
<dbReference type="EMBL" id="JXXN02003145">
    <property type="protein sequence ID" value="THD21913.1"/>
    <property type="molecule type" value="Genomic_DNA"/>
</dbReference>
<keyword evidence="2 9" id="KW-0813">Transport</keyword>
<dbReference type="GO" id="GO:0098719">
    <property type="term" value="P:sodium ion import across plasma membrane"/>
    <property type="evidence" value="ECO:0007669"/>
    <property type="project" value="TreeGrafter"/>
</dbReference>
<evidence type="ECO:0000256" key="11">
    <source>
        <dbReference type="SAM" id="Phobius"/>
    </source>
</evidence>
<evidence type="ECO:0000259" key="12">
    <source>
        <dbReference type="Pfam" id="PF00999"/>
    </source>
</evidence>
<evidence type="ECO:0000256" key="10">
    <source>
        <dbReference type="SAM" id="MobiDB-lite"/>
    </source>
</evidence>
<keyword evidence="4 11" id="KW-1133">Transmembrane helix</keyword>
<evidence type="ECO:0000256" key="1">
    <source>
        <dbReference type="ARBA" id="ARBA00004141"/>
    </source>
</evidence>
<dbReference type="AlphaFoldDB" id="A0A4E0R323"/>
<dbReference type="InterPro" id="IPR004709">
    <property type="entry name" value="NaH_exchanger"/>
</dbReference>
<evidence type="ECO:0000313" key="13">
    <source>
        <dbReference type="EMBL" id="THD21913.1"/>
    </source>
</evidence>
<dbReference type="PANTHER" id="PTHR10110">
    <property type="entry name" value="SODIUM/HYDROGEN EXCHANGER"/>
    <property type="match status" value="1"/>
</dbReference>
<feature type="transmembrane region" description="Helical" evidence="11">
    <location>
        <begin position="247"/>
        <end position="274"/>
    </location>
</feature>